<keyword evidence="4 12" id="KW-0812">Transmembrane</keyword>
<evidence type="ECO:0000256" key="3">
    <source>
        <dbReference type="ARBA" id="ARBA00022538"/>
    </source>
</evidence>
<evidence type="ECO:0000313" key="15">
    <source>
        <dbReference type="EMBL" id="CAF1133835.1"/>
    </source>
</evidence>
<dbReference type="Gene3D" id="3.30.710.10">
    <property type="entry name" value="Potassium Channel Kv1.1, Chain A"/>
    <property type="match status" value="1"/>
</dbReference>
<dbReference type="GO" id="GO:0001508">
    <property type="term" value="P:action potential"/>
    <property type="evidence" value="ECO:0007669"/>
    <property type="project" value="TreeGrafter"/>
</dbReference>
<sequence length="385" mass="46340">MKLPIDSIDWKNLEKTCRNLIYGLPPRIKINVCGHIYEIYTGILDAYPETLLGNPDRREKYRLNDEMLFFHRHPSLFSYILFYYIQGFIQRPINIPHDIFIEECRFFSIPINYDKDKNLIIDYNKIIINEKIKIKYFYLFSFLITILSCLILFFNDLSRLDFIYNEFLSNEQIIYNFILSKSIFIWIDICCTIWFIIEFYIRFFYFSNYEELNQNFHLFIDIISITPVILCLLINILSQWFPYVNLLYPFLICLKSFRILKFIRYISNLNLIRQTLFLSLNNLSITLILCCLFIILFGIIIYLIERIDPYSNIIDPNIGLYWAIETLTTIGFGKYIPHTYQGRILSIFACIFGLIILAIPIPIIFEKFQIIYQNSLKKKLWIKYY</sequence>
<dbReference type="PRINTS" id="PR00169">
    <property type="entry name" value="KCHANNEL"/>
</dbReference>
<keyword evidence="5" id="KW-0631">Potassium channel</keyword>
<evidence type="ECO:0000256" key="11">
    <source>
        <dbReference type="ARBA" id="ARBA00023303"/>
    </source>
</evidence>
<evidence type="ECO:0000256" key="10">
    <source>
        <dbReference type="ARBA" id="ARBA00023136"/>
    </source>
</evidence>
<dbReference type="InterPro" id="IPR003968">
    <property type="entry name" value="K_chnl_volt-dep_Kv"/>
</dbReference>
<dbReference type="Proteomes" id="UP000663836">
    <property type="component" value="Unassembled WGS sequence"/>
</dbReference>
<evidence type="ECO:0000256" key="6">
    <source>
        <dbReference type="ARBA" id="ARBA00022882"/>
    </source>
</evidence>
<comment type="subcellular location">
    <subcellularLocation>
        <location evidence="1">Membrane</location>
        <topology evidence="1">Multi-pass membrane protein</topology>
    </subcellularLocation>
</comment>
<dbReference type="PANTHER" id="PTHR11537">
    <property type="entry name" value="VOLTAGE-GATED POTASSIUM CHANNEL"/>
    <property type="match status" value="1"/>
</dbReference>
<dbReference type="PRINTS" id="PR01491">
    <property type="entry name" value="KVCHANNEL"/>
</dbReference>
<name>A0A814RLM4_9BILA</name>
<evidence type="ECO:0000256" key="9">
    <source>
        <dbReference type="ARBA" id="ARBA00023065"/>
    </source>
</evidence>
<dbReference type="InterPro" id="IPR011333">
    <property type="entry name" value="SKP1/BTB/POZ_sf"/>
</dbReference>
<keyword evidence="8 12" id="KW-1133">Transmembrane helix</keyword>
<dbReference type="PANTHER" id="PTHR11537:SF254">
    <property type="entry name" value="POTASSIUM VOLTAGE-GATED CHANNEL PROTEIN SHAB"/>
    <property type="match status" value="1"/>
</dbReference>
<feature type="domain" description="Ion transport" evidence="13">
    <location>
        <begin position="135"/>
        <end position="374"/>
    </location>
</feature>
<feature type="transmembrane region" description="Helical" evidence="12">
    <location>
        <begin position="136"/>
        <end position="154"/>
    </location>
</feature>
<evidence type="ECO:0000256" key="2">
    <source>
        <dbReference type="ARBA" id="ARBA00022448"/>
    </source>
</evidence>
<dbReference type="Pfam" id="PF00520">
    <property type="entry name" value="Ion_trans"/>
    <property type="match status" value="1"/>
</dbReference>
<dbReference type="GO" id="GO:0005249">
    <property type="term" value="F:voltage-gated potassium channel activity"/>
    <property type="evidence" value="ECO:0007669"/>
    <property type="project" value="InterPro"/>
</dbReference>
<dbReference type="Gene3D" id="1.10.287.70">
    <property type="match status" value="1"/>
</dbReference>
<keyword evidence="6" id="KW-0851">Voltage-gated channel</keyword>
<dbReference type="EMBL" id="CAJOBD010004926">
    <property type="protein sequence ID" value="CAF4013552.1"/>
    <property type="molecule type" value="Genomic_DNA"/>
</dbReference>
<dbReference type="SUPFAM" id="SSF54695">
    <property type="entry name" value="POZ domain"/>
    <property type="match status" value="1"/>
</dbReference>
<accession>A0A814RLM4</accession>
<keyword evidence="9" id="KW-0406">Ion transport</keyword>
<dbReference type="InterPro" id="IPR005821">
    <property type="entry name" value="Ion_trans_dom"/>
</dbReference>
<evidence type="ECO:0000313" key="16">
    <source>
        <dbReference type="EMBL" id="CAF4013552.1"/>
    </source>
</evidence>
<dbReference type="AlphaFoldDB" id="A0A814RLM4"/>
<comment type="caution">
    <text evidence="15">The sequence shown here is derived from an EMBL/GenBank/DDBJ whole genome shotgun (WGS) entry which is preliminary data.</text>
</comment>
<dbReference type="EMBL" id="CAJNOT010001040">
    <property type="protein sequence ID" value="CAF1133835.1"/>
    <property type="molecule type" value="Genomic_DNA"/>
</dbReference>
<reference evidence="15" key="1">
    <citation type="submission" date="2021-02" db="EMBL/GenBank/DDBJ databases">
        <authorList>
            <person name="Nowell W R."/>
        </authorList>
    </citation>
    <scope>NUCLEOTIDE SEQUENCE</scope>
</reference>
<dbReference type="InterPro" id="IPR003131">
    <property type="entry name" value="T1-type_BTB"/>
</dbReference>
<dbReference type="GO" id="GO:0051260">
    <property type="term" value="P:protein homooligomerization"/>
    <property type="evidence" value="ECO:0007669"/>
    <property type="project" value="InterPro"/>
</dbReference>
<feature type="transmembrane region" description="Helical" evidence="12">
    <location>
        <begin position="218"/>
        <end position="237"/>
    </location>
</feature>
<evidence type="ECO:0000259" key="14">
    <source>
        <dbReference type="Pfam" id="PF02214"/>
    </source>
</evidence>
<evidence type="ECO:0000259" key="13">
    <source>
        <dbReference type="Pfam" id="PF00520"/>
    </source>
</evidence>
<keyword evidence="2" id="KW-0813">Transport</keyword>
<evidence type="ECO:0000256" key="5">
    <source>
        <dbReference type="ARBA" id="ARBA00022826"/>
    </source>
</evidence>
<evidence type="ECO:0000256" key="1">
    <source>
        <dbReference type="ARBA" id="ARBA00004141"/>
    </source>
</evidence>
<organism evidence="15 17">
    <name type="scientific">Rotaria sordida</name>
    <dbReference type="NCBI Taxonomy" id="392033"/>
    <lineage>
        <taxon>Eukaryota</taxon>
        <taxon>Metazoa</taxon>
        <taxon>Spiralia</taxon>
        <taxon>Gnathifera</taxon>
        <taxon>Rotifera</taxon>
        <taxon>Eurotatoria</taxon>
        <taxon>Bdelloidea</taxon>
        <taxon>Philodinida</taxon>
        <taxon>Philodinidae</taxon>
        <taxon>Rotaria</taxon>
    </lineage>
</organism>
<feature type="transmembrane region" description="Helical" evidence="12">
    <location>
        <begin position="174"/>
        <end position="197"/>
    </location>
</feature>
<feature type="transmembrane region" description="Helical" evidence="12">
    <location>
        <begin position="280"/>
        <end position="304"/>
    </location>
</feature>
<proteinExistence type="predicted"/>
<dbReference type="InterPro" id="IPR028325">
    <property type="entry name" value="VG_K_chnl"/>
</dbReference>
<keyword evidence="3" id="KW-0633">Potassium transport</keyword>
<feature type="domain" description="Potassium channel tetramerisation-type BTB" evidence="14">
    <location>
        <begin position="28"/>
        <end position="110"/>
    </location>
</feature>
<dbReference type="Proteomes" id="UP000663864">
    <property type="component" value="Unassembled WGS sequence"/>
</dbReference>
<evidence type="ECO:0000313" key="17">
    <source>
        <dbReference type="Proteomes" id="UP000663864"/>
    </source>
</evidence>
<feature type="transmembrane region" description="Helical" evidence="12">
    <location>
        <begin position="243"/>
        <end position="260"/>
    </location>
</feature>
<dbReference type="InterPro" id="IPR027359">
    <property type="entry name" value="Volt_channel_dom_sf"/>
</dbReference>
<evidence type="ECO:0000256" key="8">
    <source>
        <dbReference type="ARBA" id="ARBA00022989"/>
    </source>
</evidence>
<dbReference type="Gene3D" id="1.20.120.350">
    <property type="entry name" value="Voltage-gated potassium channels. Chain C"/>
    <property type="match status" value="1"/>
</dbReference>
<evidence type="ECO:0000256" key="12">
    <source>
        <dbReference type="SAM" id="Phobius"/>
    </source>
</evidence>
<gene>
    <name evidence="16" type="ORF">JBS370_LOCUS26983</name>
    <name evidence="15" type="ORF">ZHD862_LOCUS19281</name>
</gene>
<evidence type="ECO:0000256" key="4">
    <source>
        <dbReference type="ARBA" id="ARBA00022692"/>
    </source>
</evidence>
<evidence type="ECO:0000256" key="7">
    <source>
        <dbReference type="ARBA" id="ARBA00022958"/>
    </source>
</evidence>
<dbReference type="GO" id="GO:0008076">
    <property type="term" value="C:voltage-gated potassium channel complex"/>
    <property type="evidence" value="ECO:0007669"/>
    <property type="project" value="InterPro"/>
</dbReference>
<keyword evidence="10 12" id="KW-0472">Membrane</keyword>
<dbReference type="Pfam" id="PF02214">
    <property type="entry name" value="BTB_2"/>
    <property type="match status" value="1"/>
</dbReference>
<feature type="transmembrane region" description="Helical" evidence="12">
    <location>
        <begin position="344"/>
        <end position="365"/>
    </location>
</feature>
<protein>
    <submittedName>
        <fullName evidence="15">Uncharacterized protein</fullName>
    </submittedName>
</protein>
<dbReference type="SUPFAM" id="SSF81324">
    <property type="entry name" value="Voltage-gated potassium channels"/>
    <property type="match status" value="1"/>
</dbReference>
<keyword evidence="11" id="KW-0407">Ion channel</keyword>
<keyword evidence="7" id="KW-0630">Potassium</keyword>